<keyword evidence="1" id="KW-0646">Protease inhibitor</keyword>
<evidence type="ECO:0000256" key="2">
    <source>
        <dbReference type="ARBA" id="ARBA00022900"/>
    </source>
</evidence>
<name>A0A9P1J076_9PELO</name>
<keyword evidence="3" id="KW-1015">Disulfide bond</keyword>
<dbReference type="Pfam" id="PF00014">
    <property type="entry name" value="Kunitz_BPTI"/>
    <property type="match status" value="1"/>
</dbReference>
<accession>A0A9P1J076</accession>
<evidence type="ECO:0000256" key="1">
    <source>
        <dbReference type="ARBA" id="ARBA00022690"/>
    </source>
</evidence>
<dbReference type="InterPro" id="IPR050098">
    <property type="entry name" value="TFPI/VKTCI-like"/>
</dbReference>
<evidence type="ECO:0000256" key="3">
    <source>
        <dbReference type="ARBA" id="ARBA00023157"/>
    </source>
</evidence>
<proteinExistence type="predicted"/>
<dbReference type="SMART" id="SM00131">
    <property type="entry name" value="KU"/>
    <property type="match status" value="1"/>
</dbReference>
<dbReference type="PROSITE" id="PS00280">
    <property type="entry name" value="BPTI_KUNITZ_1"/>
    <property type="match status" value="1"/>
</dbReference>
<keyword evidence="7" id="KW-1185">Reference proteome</keyword>
<sequence length="256" mass="29399">MRFTLIFLVVLILGVCDGFAIKKKNVTDPCRDKLDRGKWCESSSNRYYYNKNSKQCKGFHYTGCGRSKNNFKTLEDCQTRCVRNITTGNGDAKVSYIQLGKNPSKTTFFHGKNAYFSGKTRAKTRKEEKEEEIEMKVFRIGPPPSPECPNRSAVTFSHIIRDETTNTEEVVVPQSQRMCRHSHIHHSHEHHDSSLWDRAKALMSLVFNVVEAAAADVNILALEFYHPALLVIMQCAIYVQIYYVGYIIIDHYIYGN</sequence>
<dbReference type="SUPFAM" id="SSF57362">
    <property type="entry name" value="BPTI-like"/>
    <property type="match status" value="1"/>
</dbReference>
<reference evidence="6" key="1">
    <citation type="submission" date="2022-11" db="EMBL/GenBank/DDBJ databases">
        <authorList>
            <person name="Kikuchi T."/>
        </authorList>
    </citation>
    <scope>NUCLEOTIDE SEQUENCE</scope>
    <source>
        <strain evidence="6">PS1010</strain>
    </source>
</reference>
<dbReference type="CDD" id="cd00109">
    <property type="entry name" value="Kunitz-type"/>
    <property type="match status" value="1"/>
</dbReference>
<gene>
    <name evidence="6" type="ORF">CAMP_LOCUS18326</name>
</gene>
<dbReference type="OrthoDB" id="4473401at2759"/>
<dbReference type="PANTHER" id="PTHR10083">
    <property type="entry name" value="KUNITZ-TYPE PROTEASE INHIBITOR-RELATED"/>
    <property type="match status" value="1"/>
</dbReference>
<dbReference type="GO" id="GO:0004867">
    <property type="term" value="F:serine-type endopeptidase inhibitor activity"/>
    <property type="evidence" value="ECO:0007669"/>
    <property type="project" value="UniProtKB-KW"/>
</dbReference>
<evidence type="ECO:0000256" key="4">
    <source>
        <dbReference type="SAM" id="SignalP"/>
    </source>
</evidence>
<dbReference type="GO" id="GO:0005615">
    <property type="term" value="C:extracellular space"/>
    <property type="evidence" value="ECO:0007669"/>
    <property type="project" value="TreeGrafter"/>
</dbReference>
<dbReference type="InterPro" id="IPR002223">
    <property type="entry name" value="Kunitz_BPTI"/>
</dbReference>
<protein>
    <recommendedName>
        <fullName evidence="5">BPTI/Kunitz inhibitor domain-containing protein</fullName>
    </recommendedName>
</protein>
<keyword evidence="2" id="KW-0722">Serine protease inhibitor</keyword>
<keyword evidence="4" id="KW-0732">Signal</keyword>
<comment type="caution">
    <text evidence="6">The sequence shown here is derived from an EMBL/GenBank/DDBJ whole genome shotgun (WGS) entry which is preliminary data.</text>
</comment>
<evidence type="ECO:0000313" key="6">
    <source>
        <dbReference type="EMBL" id="CAI5455689.1"/>
    </source>
</evidence>
<dbReference type="Gene3D" id="4.10.410.10">
    <property type="entry name" value="Pancreatic trypsin inhibitor Kunitz domain"/>
    <property type="match status" value="1"/>
</dbReference>
<dbReference type="Proteomes" id="UP001152747">
    <property type="component" value="Unassembled WGS sequence"/>
</dbReference>
<dbReference type="InterPro" id="IPR036880">
    <property type="entry name" value="Kunitz_BPTI_sf"/>
</dbReference>
<feature type="domain" description="BPTI/Kunitz inhibitor" evidence="5">
    <location>
        <begin position="30"/>
        <end position="81"/>
    </location>
</feature>
<dbReference type="AlphaFoldDB" id="A0A9P1J076"/>
<dbReference type="PANTHER" id="PTHR10083:SF374">
    <property type="entry name" value="BPTI_KUNITZ INHIBITOR DOMAIN-CONTAINING PROTEIN"/>
    <property type="match status" value="1"/>
</dbReference>
<feature type="chain" id="PRO_5040156643" description="BPTI/Kunitz inhibitor domain-containing protein" evidence="4">
    <location>
        <begin position="19"/>
        <end position="256"/>
    </location>
</feature>
<evidence type="ECO:0000259" key="5">
    <source>
        <dbReference type="PROSITE" id="PS50279"/>
    </source>
</evidence>
<organism evidence="6 7">
    <name type="scientific">Caenorhabditis angaria</name>
    <dbReference type="NCBI Taxonomy" id="860376"/>
    <lineage>
        <taxon>Eukaryota</taxon>
        <taxon>Metazoa</taxon>
        <taxon>Ecdysozoa</taxon>
        <taxon>Nematoda</taxon>
        <taxon>Chromadorea</taxon>
        <taxon>Rhabditida</taxon>
        <taxon>Rhabditina</taxon>
        <taxon>Rhabditomorpha</taxon>
        <taxon>Rhabditoidea</taxon>
        <taxon>Rhabditidae</taxon>
        <taxon>Peloderinae</taxon>
        <taxon>Caenorhabditis</taxon>
    </lineage>
</organism>
<dbReference type="PROSITE" id="PS50279">
    <property type="entry name" value="BPTI_KUNITZ_2"/>
    <property type="match status" value="1"/>
</dbReference>
<evidence type="ECO:0000313" key="7">
    <source>
        <dbReference type="Proteomes" id="UP001152747"/>
    </source>
</evidence>
<dbReference type="InterPro" id="IPR020901">
    <property type="entry name" value="Prtase_inh_Kunz-CS"/>
</dbReference>
<dbReference type="EMBL" id="CANHGI010000006">
    <property type="protein sequence ID" value="CAI5455689.1"/>
    <property type="molecule type" value="Genomic_DNA"/>
</dbReference>
<feature type="signal peptide" evidence="4">
    <location>
        <begin position="1"/>
        <end position="18"/>
    </location>
</feature>